<reference evidence="1" key="1">
    <citation type="submission" date="2021-04" db="EMBL/GenBank/DDBJ databases">
        <authorList>
            <consortium name="Molecular Ecology Group"/>
        </authorList>
    </citation>
    <scope>NUCLEOTIDE SEQUENCE</scope>
</reference>
<name>A0A8S3ZIB2_9EUPU</name>
<gene>
    <name evidence="1" type="ORF">CUNI_LOCUS14741</name>
</gene>
<sequence>KIYTFSWGLRTGTISSMMNTRLVRYSNGLSTGTTAQTNKLEILIMMSDEASVMQIWTFFWLRFLS</sequence>
<feature type="non-terminal residue" evidence="1">
    <location>
        <position position="1"/>
    </location>
</feature>
<protein>
    <submittedName>
        <fullName evidence="1">Uncharacterized protein</fullName>
    </submittedName>
</protein>
<dbReference type="Proteomes" id="UP000678393">
    <property type="component" value="Unassembled WGS sequence"/>
</dbReference>
<feature type="non-terminal residue" evidence="1">
    <location>
        <position position="65"/>
    </location>
</feature>
<evidence type="ECO:0000313" key="2">
    <source>
        <dbReference type="Proteomes" id="UP000678393"/>
    </source>
</evidence>
<comment type="caution">
    <text evidence="1">The sequence shown here is derived from an EMBL/GenBank/DDBJ whole genome shotgun (WGS) entry which is preliminary data.</text>
</comment>
<dbReference type="AlphaFoldDB" id="A0A8S3ZIB2"/>
<accession>A0A8S3ZIB2</accession>
<keyword evidence="2" id="KW-1185">Reference proteome</keyword>
<organism evidence="1 2">
    <name type="scientific">Candidula unifasciata</name>
    <dbReference type="NCBI Taxonomy" id="100452"/>
    <lineage>
        <taxon>Eukaryota</taxon>
        <taxon>Metazoa</taxon>
        <taxon>Spiralia</taxon>
        <taxon>Lophotrochozoa</taxon>
        <taxon>Mollusca</taxon>
        <taxon>Gastropoda</taxon>
        <taxon>Heterobranchia</taxon>
        <taxon>Euthyneura</taxon>
        <taxon>Panpulmonata</taxon>
        <taxon>Eupulmonata</taxon>
        <taxon>Stylommatophora</taxon>
        <taxon>Helicina</taxon>
        <taxon>Helicoidea</taxon>
        <taxon>Geomitridae</taxon>
        <taxon>Candidula</taxon>
    </lineage>
</organism>
<evidence type="ECO:0000313" key="1">
    <source>
        <dbReference type="EMBL" id="CAG5129183.1"/>
    </source>
</evidence>
<dbReference type="EMBL" id="CAJHNH020003386">
    <property type="protein sequence ID" value="CAG5129183.1"/>
    <property type="molecule type" value="Genomic_DNA"/>
</dbReference>
<proteinExistence type="predicted"/>